<evidence type="ECO:0000313" key="2">
    <source>
        <dbReference type="Proteomes" id="UP000233551"/>
    </source>
</evidence>
<name>A0A2I0K180_PUNGR</name>
<gene>
    <name evidence="1" type="ORF">CRG98_017315</name>
</gene>
<keyword evidence="2" id="KW-1185">Reference proteome</keyword>
<dbReference type="Proteomes" id="UP000233551">
    <property type="component" value="Unassembled WGS sequence"/>
</dbReference>
<dbReference type="STRING" id="22663.A0A2I0K180"/>
<protein>
    <submittedName>
        <fullName evidence="1">Uncharacterized protein</fullName>
    </submittedName>
</protein>
<accession>A0A2I0K180</accession>
<proteinExistence type="predicted"/>
<organism evidence="1 2">
    <name type="scientific">Punica granatum</name>
    <name type="common">Pomegranate</name>
    <dbReference type="NCBI Taxonomy" id="22663"/>
    <lineage>
        <taxon>Eukaryota</taxon>
        <taxon>Viridiplantae</taxon>
        <taxon>Streptophyta</taxon>
        <taxon>Embryophyta</taxon>
        <taxon>Tracheophyta</taxon>
        <taxon>Spermatophyta</taxon>
        <taxon>Magnoliopsida</taxon>
        <taxon>eudicotyledons</taxon>
        <taxon>Gunneridae</taxon>
        <taxon>Pentapetalae</taxon>
        <taxon>rosids</taxon>
        <taxon>malvids</taxon>
        <taxon>Myrtales</taxon>
        <taxon>Lythraceae</taxon>
        <taxon>Punica</taxon>
    </lineage>
</organism>
<feature type="non-terminal residue" evidence="1">
    <location>
        <position position="64"/>
    </location>
</feature>
<reference evidence="1 2" key="1">
    <citation type="submission" date="2017-11" db="EMBL/GenBank/DDBJ databases">
        <title>De-novo sequencing of pomegranate (Punica granatum L.) genome.</title>
        <authorList>
            <person name="Akparov Z."/>
            <person name="Amiraslanov A."/>
            <person name="Hajiyeva S."/>
            <person name="Abbasov M."/>
            <person name="Kaur K."/>
            <person name="Hamwieh A."/>
            <person name="Solovyev V."/>
            <person name="Salamov A."/>
            <person name="Braich B."/>
            <person name="Kosarev P."/>
            <person name="Mahmoud A."/>
            <person name="Hajiyev E."/>
            <person name="Babayeva S."/>
            <person name="Izzatullayeva V."/>
            <person name="Mammadov A."/>
            <person name="Mammadov A."/>
            <person name="Sharifova S."/>
            <person name="Ojaghi J."/>
            <person name="Eynullazada K."/>
            <person name="Bayramov B."/>
            <person name="Abdulazimova A."/>
            <person name="Shahmuradov I."/>
        </authorList>
    </citation>
    <scope>NUCLEOTIDE SEQUENCE [LARGE SCALE GENOMIC DNA]</scope>
    <source>
        <strain evidence="2">cv. AG2017</strain>
        <tissue evidence="1">Leaf</tissue>
    </source>
</reference>
<sequence>MNGHKEEEHDFEIGLAVPKRKVHEGEGGGGGDGGESCVEFLVDEFKKVGFIVERVIGVSDEFIK</sequence>
<dbReference type="AlphaFoldDB" id="A0A2I0K180"/>
<comment type="caution">
    <text evidence="1">The sequence shown here is derived from an EMBL/GenBank/DDBJ whole genome shotgun (WGS) entry which is preliminary data.</text>
</comment>
<evidence type="ECO:0000313" key="1">
    <source>
        <dbReference type="EMBL" id="PKI62314.1"/>
    </source>
</evidence>
<dbReference type="EMBL" id="PGOL01000977">
    <property type="protein sequence ID" value="PKI62314.1"/>
    <property type="molecule type" value="Genomic_DNA"/>
</dbReference>